<evidence type="ECO:0000256" key="7">
    <source>
        <dbReference type="ARBA" id="ARBA00022723"/>
    </source>
</evidence>
<name>A0A9Q4B3P2_SALAG</name>
<comment type="catalytic activity">
    <reaction evidence="11">
        <text>5-methyltetrahydropteroyltri-L-glutamate + L-homocysteine = tetrahydropteroyltri-L-glutamate + L-methionine</text>
        <dbReference type="Rhea" id="RHEA:21196"/>
        <dbReference type="ChEBI" id="CHEBI:57844"/>
        <dbReference type="ChEBI" id="CHEBI:58140"/>
        <dbReference type="ChEBI" id="CHEBI:58199"/>
        <dbReference type="ChEBI" id="CHEBI:58207"/>
        <dbReference type="EC" id="2.1.1.14"/>
    </reaction>
</comment>
<feature type="binding site" evidence="11">
    <location>
        <position position="112"/>
    </location>
    <ligand>
        <name>5-methyltetrahydropteroyltri-L-glutamate</name>
        <dbReference type="ChEBI" id="CHEBI:58207"/>
    </ligand>
</feature>
<evidence type="ECO:0000256" key="13">
    <source>
        <dbReference type="PIRSR" id="PIRSR000382-2"/>
    </source>
</evidence>
<evidence type="ECO:0000259" key="15">
    <source>
        <dbReference type="Pfam" id="PF01717"/>
    </source>
</evidence>
<dbReference type="EMBL" id="JABXYM010000001">
    <property type="protein sequence ID" value="MCR6097390.1"/>
    <property type="molecule type" value="Genomic_DNA"/>
</dbReference>
<feature type="binding site" evidence="11 12">
    <location>
        <position position="601"/>
    </location>
    <ligand>
        <name>L-homocysteine</name>
        <dbReference type="ChEBI" id="CHEBI:58199"/>
    </ligand>
</feature>
<dbReference type="InterPro" id="IPR038071">
    <property type="entry name" value="UROD/MetE-like_sf"/>
</dbReference>
<feature type="binding site" evidence="11 12">
    <location>
        <position position="601"/>
    </location>
    <ligand>
        <name>L-methionine</name>
        <dbReference type="ChEBI" id="CHEBI:57844"/>
    </ligand>
</feature>
<dbReference type="AlphaFoldDB" id="A0A9Q4B3P2"/>
<feature type="domain" description="Cobalamin-independent methionine synthase MetE C-terminal/archaeal" evidence="15">
    <location>
        <begin position="428"/>
        <end position="750"/>
    </location>
</feature>
<evidence type="ECO:0000256" key="10">
    <source>
        <dbReference type="ARBA" id="ARBA00023167"/>
    </source>
</evidence>
<dbReference type="NCBIfam" id="NF003556">
    <property type="entry name" value="PRK05222.1"/>
    <property type="match status" value="1"/>
</dbReference>
<protein>
    <recommendedName>
        <fullName evidence="11">5-methyltetrahydropteroyltriglutamate--homocysteine methyltransferase</fullName>
        <ecNumber evidence="11">2.1.1.14</ecNumber>
    </recommendedName>
    <alternativeName>
        <fullName evidence="11">Cobalamin-independent methionine synthase</fullName>
    </alternativeName>
    <alternativeName>
        <fullName evidence="11">Methionine synthase, vitamin-B12 independent isozyme</fullName>
    </alternativeName>
</protein>
<keyword evidence="10 11" id="KW-0486">Methionine biosynthesis</keyword>
<feature type="domain" description="Cobalamin-independent methionine synthase MetE N-terminal" evidence="16">
    <location>
        <begin position="5"/>
        <end position="314"/>
    </location>
</feature>
<comment type="similarity">
    <text evidence="3 11">Belongs to the vitamin-B12 independent methionine synthase family.</text>
</comment>
<dbReference type="CDD" id="cd03312">
    <property type="entry name" value="CIMS_N_terminal_like"/>
    <property type="match status" value="1"/>
</dbReference>
<comment type="pathway">
    <text evidence="2 11">Amino-acid biosynthesis; L-methionine biosynthesis via de novo pathway; L-methionine from L-homocysteine (MetE route): step 1/1.</text>
</comment>
<feature type="binding site" evidence="11">
    <location>
        <position position="645"/>
    </location>
    <ligand>
        <name>Zn(2+)</name>
        <dbReference type="ChEBI" id="CHEBI:29105"/>
        <note>catalytic</note>
    </ligand>
</feature>
<feature type="binding site" evidence="11 12">
    <location>
        <position position="486"/>
    </location>
    <ligand>
        <name>L-methionine</name>
        <dbReference type="ChEBI" id="CHEBI:57844"/>
    </ligand>
</feature>
<feature type="binding site" evidence="13">
    <location>
        <position position="645"/>
    </location>
    <ligand>
        <name>Zn(2+)</name>
        <dbReference type="ChEBI" id="CHEBI:29105"/>
        <label>1</label>
        <note>catalytic</note>
    </ligand>
</feature>
<keyword evidence="6 11" id="KW-0808">Transferase</keyword>
<comment type="cofactor">
    <cofactor evidence="13">
        <name>Zn(2+)</name>
        <dbReference type="ChEBI" id="CHEBI:29105"/>
    </cofactor>
    <text evidence="13">Binds 2 Zn(2+) ions per subunit.</text>
</comment>
<evidence type="ECO:0000256" key="8">
    <source>
        <dbReference type="ARBA" id="ARBA00022737"/>
    </source>
</evidence>
<organism evidence="17 18">
    <name type="scientific">Salipaludibacillus agaradhaerens</name>
    <name type="common">Bacillus agaradhaerens</name>
    <dbReference type="NCBI Taxonomy" id="76935"/>
    <lineage>
        <taxon>Bacteria</taxon>
        <taxon>Bacillati</taxon>
        <taxon>Bacillota</taxon>
        <taxon>Bacilli</taxon>
        <taxon>Bacillales</taxon>
        <taxon>Bacillaceae</taxon>
    </lineage>
</organism>
<feature type="binding site" evidence="11 12">
    <location>
        <begin position="517"/>
        <end position="518"/>
    </location>
    <ligand>
        <name>5-methyltetrahydropteroyltri-L-glutamate</name>
        <dbReference type="ChEBI" id="CHEBI:58207"/>
    </ligand>
</feature>
<feature type="binding site" evidence="11 12">
    <location>
        <begin position="433"/>
        <end position="435"/>
    </location>
    <ligand>
        <name>L-methionine</name>
        <dbReference type="ChEBI" id="CHEBI:57844"/>
    </ligand>
</feature>
<comment type="function">
    <text evidence="1 11">Catalyzes the transfer of a methyl group from 5-methyltetrahydrofolate to homocysteine resulting in methionine formation.</text>
</comment>
<evidence type="ECO:0000313" key="18">
    <source>
        <dbReference type="Proteomes" id="UP001057753"/>
    </source>
</evidence>
<feature type="binding site" evidence="12">
    <location>
        <position position="20"/>
    </location>
    <ligand>
        <name>5-methyltetrahydropteroyltri-L-glutamate</name>
        <dbReference type="ChEBI" id="CHEBI:58207"/>
    </ligand>
</feature>
<evidence type="ECO:0000256" key="6">
    <source>
        <dbReference type="ARBA" id="ARBA00022679"/>
    </source>
</evidence>
<evidence type="ECO:0000256" key="3">
    <source>
        <dbReference type="ARBA" id="ARBA00009553"/>
    </source>
</evidence>
<keyword evidence="8 11" id="KW-0677">Repeat</keyword>
<evidence type="ECO:0000256" key="5">
    <source>
        <dbReference type="ARBA" id="ARBA00022605"/>
    </source>
</evidence>
<dbReference type="EC" id="2.1.1.14" evidence="11"/>
<evidence type="ECO:0000256" key="2">
    <source>
        <dbReference type="ARBA" id="ARBA00004681"/>
    </source>
</evidence>
<comment type="caution">
    <text evidence="17">The sequence shown here is derived from an EMBL/GenBank/DDBJ whole genome shotgun (WGS) entry which is preliminary data.</text>
</comment>
<feature type="binding site" evidence="13">
    <location>
        <position position="643"/>
    </location>
    <ligand>
        <name>Zn(2+)</name>
        <dbReference type="ChEBI" id="CHEBI:29105"/>
        <label>1</label>
        <note>catalytic</note>
    </ligand>
</feature>
<gene>
    <name evidence="11 17" type="primary">metE</name>
    <name evidence="17" type="ORF">HXA33_12630</name>
</gene>
<dbReference type="GO" id="GO:0032259">
    <property type="term" value="P:methylation"/>
    <property type="evidence" value="ECO:0007669"/>
    <property type="project" value="UniProtKB-KW"/>
</dbReference>
<comment type="cofactor">
    <cofactor evidence="11">
        <name>Zn(2+)</name>
        <dbReference type="ChEBI" id="CHEBI:29105"/>
    </cofactor>
    <text evidence="11">Binds 1 zinc ion per subunit.</text>
</comment>
<evidence type="ECO:0000256" key="1">
    <source>
        <dbReference type="ARBA" id="ARBA00002777"/>
    </source>
</evidence>
<evidence type="ECO:0000256" key="12">
    <source>
        <dbReference type="PIRSR" id="PIRSR000382-1"/>
    </source>
</evidence>
<feature type="binding site" evidence="11">
    <location>
        <position position="667"/>
    </location>
    <ligand>
        <name>Zn(2+)</name>
        <dbReference type="ChEBI" id="CHEBI:29105"/>
        <note>catalytic</note>
    </ligand>
</feature>
<keyword evidence="9 11" id="KW-0862">Zinc</keyword>
<keyword evidence="7 11" id="KW-0479">Metal-binding</keyword>
<dbReference type="InterPro" id="IPR006276">
    <property type="entry name" value="Cobalamin-indep_Met_synthase"/>
</dbReference>
<feature type="active site" description="Proton donor" evidence="11 14">
    <location>
        <position position="696"/>
    </location>
</feature>
<dbReference type="HAMAP" id="MF_00172">
    <property type="entry name" value="Meth_synth"/>
    <property type="match status" value="1"/>
</dbReference>
<dbReference type="GO" id="GO:0003871">
    <property type="term" value="F:5-methyltetrahydropteroyltriglutamate-homocysteine S-methyltransferase activity"/>
    <property type="evidence" value="ECO:0007669"/>
    <property type="project" value="UniProtKB-UniRule"/>
</dbReference>
<reference evidence="17" key="1">
    <citation type="submission" date="2020-06" db="EMBL/GenBank/DDBJ databases">
        <title>Insight into the genomes of haloalkaliphilic bacilli from Kenyan soda lakes.</title>
        <authorList>
            <person name="Mwirichia R."/>
            <person name="Villamizar G.C."/>
            <person name="Poehlein A."/>
            <person name="Mugweru J."/>
            <person name="Kipnyargis A."/>
            <person name="Kiplimo D."/>
            <person name="Orwa P."/>
            <person name="Daniel R."/>
        </authorList>
    </citation>
    <scope>NUCLEOTIDE SEQUENCE</scope>
    <source>
        <strain evidence="17">B1096_S55</strain>
    </source>
</reference>
<dbReference type="PIRSF" id="PIRSF000382">
    <property type="entry name" value="MeTrfase_B12_ind"/>
    <property type="match status" value="1"/>
</dbReference>
<evidence type="ECO:0000256" key="9">
    <source>
        <dbReference type="ARBA" id="ARBA00022833"/>
    </source>
</evidence>
<dbReference type="GO" id="GO:0008270">
    <property type="term" value="F:zinc ion binding"/>
    <property type="evidence" value="ECO:0007669"/>
    <property type="project" value="InterPro"/>
</dbReference>
<evidence type="ECO:0000256" key="11">
    <source>
        <dbReference type="HAMAP-Rule" id="MF_00172"/>
    </source>
</evidence>
<dbReference type="InterPro" id="IPR013215">
    <property type="entry name" value="Cbl-indep_Met_Synth_N"/>
</dbReference>
<dbReference type="GO" id="GO:0009086">
    <property type="term" value="P:methionine biosynthetic process"/>
    <property type="evidence" value="ECO:0007669"/>
    <property type="project" value="UniProtKB-UniRule"/>
</dbReference>
<dbReference type="CDD" id="cd03311">
    <property type="entry name" value="CIMS_C_terminal_like"/>
    <property type="match status" value="1"/>
</dbReference>
<feature type="binding site" evidence="13">
    <location>
        <position position="728"/>
    </location>
    <ligand>
        <name>Zn(2+)</name>
        <dbReference type="ChEBI" id="CHEBI:29105"/>
        <label>1</label>
        <note>catalytic</note>
    </ligand>
</feature>
<evidence type="ECO:0000259" key="16">
    <source>
        <dbReference type="Pfam" id="PF08267"/>
    </source>
</evidence>
<dbReference type="SUPFAM" id="SSF51726">
    <property type="entry name" value="UROD/MetE-like"/>
    <property type="match status" value="2"/>
</dbReference>
<feature type="binding site" evidence="11">
    <location>
        <position position="643"/>
    </location>
    <ligand>
        <name>Zn(2+)</name>
        <dbReference type="ChEBI" id="CHEBI:29105"/>
        <note>catalytic</note>
    </ligand>
</feature>
<dbReference type="NCBIfam" id="TIGR01371">
    <property type="entry name" value="met_syn_B12ind"/>
    <property type="match status" value="1"/>
</dbReference>
<keyword evidence="4 11" id="KW-0489">Methyltransferase</keyword>
<evidence type="ECO:0000313" key="17">
    <source>
        <dbReference type="EMBL" id="MCR6097390.1"/>
    </source>
</evidence>
<dbReference type="InterPro" id="IPR002629">
    <property type="entry name" value="Met_Synth_C/arc"/>
</dbReference>
<feature type="binding site" evidence="11">
    <location>
        <begin position="17"/>
        <end position="20"/>
    </location>
    <ligand>
        <name>5-methyltetrahydropteroyltri-L-glutamate</name>
        <dbReference type="ChEBI" id="CHEBI:58207"/>
    </ligand>
</feature>
<feature type="binding site" evidence="11">
    <location>
        <position position="607"/>
    </location>
    <ligand>
        <name>5-methyltetrahydropteroyltri-L-glutamate</name>
        <dbReference type="ChEBI" id="CHEBI:58207"/>
    </ligand>
</feature>
<keyword evidence="5 11" id="KW-0028">Amino-acid biosynthesis</keyword>
<feature type="binding site" evidence="13">
    <location>
        <position position="667"/>
    </location>
    <ligand>
        <name>Zn(2+)</name>
        <dbReference type="ChEBI" id="CHEBI:29105"/>
        <label>1</label>
        <note>catalytic</note>
    </ligand>
</feature>
<feature type="binding site" evidence="12">
    <location>
        <position position="117"/>
    </location>
    <ligand>
        <name>5-methyltetrahydropteroyltri-L-glutamate</name>
        <dbReference type="ChEBI" id="CHEBI:58207"/>
    </ligand>
</feature>
<dbReference type="Proteomes" id="UP001057753">
    <property type="component" value="Unassembled WGS sequence"/>
</dbReference>
<feature type="binding site" evidence="11">
    <location>
        <position position="728"/>
    </location>
    <ligand>
        <name>Zn(2+)</name>
        <dbReference type="ChEBI" id="CHEBI:29105"/>
        <note>catalytic</note>
    </ligand>
</feature>
<accession>A0A9Q4B3P2</accession>
<dbReference type="RefSeq" id="WP_257821782.1">
    <property type="nucleotide sequence ID" value="NZ_JABXYM010000001.1"/>
</dbReference>
<dbReference type="Gene3D" id="3.20.20.210">
    <property type="match status" value="2"/>
</dbReference>
<dbReference type="Pfam" id="PF01717">
    <property type="entry name" value="Meth_synt_2"/>
    <property type="match status" value="1"/>
</dbReference>
<keyword evidence="18" id="KW-1185">Reference proteome</keyword>
<evidence type="ECO:0000256" key="14">
    <source>
        <dbReference type="PIRSR" id="PIRSR000382-3"/>
    </source>
</evidence>
<dbReference type="PANTHER" id="PTHR30519">
    <property type="entry name" value="5-METHYLTETRAHYDROPTEROYLTRIGLUTAMATE--HOMOCYSTEINE METHYLTRANSFERASE"/>
    <property type="match status" value="1"/>
</dbReference>
<feature type="binding site" evidence="11">
    <location>
        <position position="486"/>
    </location>
    <ligand>
        <name>L-homocysteine</name>
        <dbReference type="ChEBI" id="CHEBI:58199"/>
    </ligand>
</feature>
<evidence type="ECO:0000256" key="4">
    <source>
        <dbReference type="ARBA" id="ARBA00022603"/>
    </source>
</evidence>
<sequence length="760" mass="87031">MALRTSQLGYPRIGEQREWKRTLEAYWKGERSKERFYEEMKQIRLSHLQKQRDAHVDYIPVGDFSFYDHVLDTALMFNVIPERFAKSPADPLDTYFAMARGSDDGEACEMTKWFDTNYHYIVPEFHRSWVPKVTTNYILQAYEEAKKELGIEAKPVLVGPFTFLKLSKGYTDNEFPQLAEKLVPLYEQVISELYHAGASLIQLDEPSLVTTLSEGDIEQLKGIYRELAEKLPEVSLLLQTYFGSIDHFEQIVSLPVKGIGLDFIHDKGVNLQAIKAHGFPEDKLLGAGIIDGRNIWKTDVRDTLSLLTELQEVVPSEHLLVQPSSSLLHVPVTLKYETKLDQELLNGLAYAEEKLYELHLLKTISNHPTDEAAKQTFEEYQQSVDTFKQAPFRKLTDISTDSDLPTERTHTYEERQGLQEKKWHLPFLPTTTIGSFPQTSDVKRTRTEWRRGELDDDTYDTFVKGKIEKWITIQEEVGLDVLVHGEFERNDMVEYFGEKLNGFAVTQNGWVQSYGSRCVKPPVVYGNVSFEKPMTVKETEFAQSLTKKPVKGMLTGPVTILNWSFVRNDIPNRDVTRQIAKALVEEVKALEQAGIEMIQMDEPALREGLPLKKHEQQTYLDWAVEAFRLATAQVKPTTQIHTHMCYCEFHDIIDSIKALDADVISIETSRSHGELIETFKTNVYDKGIGLGVYDIHSPQIPNVEKMLNVIKQALNVLPAQAFWVNPDCGLKTRTEEQTIAALKNMVTATKKVREEWKVSQ</sequence>
<feature type="binding site" evidence="11 12">
    <location>
        <begin position="433"/>
        <end position="435"/>
    </location>
    <ligand>
        <name>L-homocysteine</name>
        <dbReference type="ChEBI" id="CHEBI:58199"/>
    </ligand>
</feature>
<feature type="binding site" evidence="11 12">
    <location>
        <position position="563"/>
    </location>
    <ligand>
        <name>5-methyltetrahydropteroyltri-L-glutamate</name>
        <dbReference type="ChEBI" id="CHEBI:58207"/>
    </ligand>
</feature>
<proteinExistence type="inferred from homology"/>
<dbReference type="Pfam" id="PF08267">
    <property type="entry name" value="Meth_synt_1"/>
    <property type="match status" value="1"/>
</dbReference>